<keyword evidence="2" id="KW-0812">Transmembrane</keyword>
<evidence type="ECO:0000256" key="2">
    <source>
        <dbReference type="SAM" id="Phobius"/>
    </source>
</evidence>
<accession>A0ABD2K355</accession>
<feature type="compositionally biased region" description="Basic and acidic residues" evidence="1">
    <location>
        <begin position="382"/>
        <end position="401"/>
    </location>
</feature>
<keyword evidence="4" id="KW-1185">Reference proteome</keyword>
<dbReference type="EMBL" id="JBICCN010000056">
    <property type="protein sequence ID" value="KAL3097118.1"/>
    <property type="molecule type" value="Genomic_DNA"/>
</dbReference>
<feature type="compositionally biased region" description="Low complexity" evidence="1">
    <location>
        <begin position="359"/>
        <end position="368"/>
    </location>
</feature>
<proteinExistence type="predicted"/>
<feature type="compositionally biased region" description="Basic and acidic residues" evidence="1">
    <location>
        <begin position="254"/>
        <end position="272"/>
    </location>
</feature>
<dbReference type="AlphaFoldDB" id="A0ABD2K355"/>
<feature type="compositionally biased region" description="Polar residues" evidence="1">
    <location>
        <begin position="123"/>
        <end position="135"/>
    </location>
</feature>
<name>A0ABD2K355_HETSC</name>
<evidence type="ECO:0000313" key="4">
    <source>
        <dbReference type="Proteomes" id="UP001620645"/>
    </source>
</evidence>
<keyword evidence="2" id="KW-1133">Transmembrane helix</keyword>
<protein>
    <submittedName>
        <fullName evidence="3">Uncharacterized protein</fullName>
    </submittedName>
</protein>
<feature type="compositionally biased region" description="Polar residues" evidence="1">
    <location>
        <begin position="176"/>
        <end position="206"/>
    </location>
</feature>
<organism evidence="3 4">
    <name type="scientific">Heterodera schachtii</name>
    <name type="common">Sugarbeet cyst nematode worm</name>
    <name type="synonym">Tylenchus schachtii</name>
    <dbReference type="NCBI Taxonomy" id="97005"/>
    <lineage>
        <taxon>Eukaryota</taxon>
        <taxon>Metazoa</taxon>
        <taxon>Ecdysozoa</taxon>
        <taxon>Nematoda</taxon>
        <taxon>Chromadorea</taxon>
        <taxon>Rhabditida</taxon>
        <taxon>Tylenchina</taxon>
        <taxon>Tylenchomorpha</taxon>
        <taxon>Tylenchoidea</taxon>
        <taxon>Heteroderidae</taxon>
        <taxon>Heteroderinae</taxon>
        <taxon>Heterodera</taxon>
    </lineage>
</organism>
<feature type="compositionally biased region" description="Basic and acidic residues" evidence="1">
    <location>
        <begin position="159"/>
        <end position="172"/>
    </location>
</feature>
<dbReference type="Proteomes" id="UP001620645">
    <property type="component" value="Unassembled WGS sequence"/>
</dbReference>
<sequence length="401" mass="44761">MCQCQWSRQLTEMANSPLLLLPILPLSIFCAFLSEISIGMPSLLKTPEALDKMDGISAVSSSTWTSPTISGCSTPEMGAGTANLRRCASTATDRMPTTYHGAGRGRSPPTLSQQIRMPLSSPPRRTSNYNRSLINSPRKVPLADYQPVTSLCLPRRMDRLFRSRSSTDERRRNSSKKYGTNPPNFFSPSGFGTTSREPNAQLSRESSGSKKKQQQNVEEEKDKEKDKEKEKEKDRDGTPNILKNLMPKSKSHKKREEKEEEKGQEKPKKEQTQPKGGKNLMRLWKLALNKTLGEKKQQKNGSSEDISLRQGRNESSEDISLRQGPSSPALSDTSTFQGFPSPDLKFQFHDSPNWPGFTKSGENSNSAKAKSKESAENSSAGGEEKKEEKAQKQKQKQMIEN</sequence>
<feature type="compositionally biased region" description="Polar residues" evidence="1">
    <location>
        <begin position="323"/>
        <end position="338"/>
    </location>
</feature>
<evidence type="ECO:0000256" key="1">
    <source>
        <dbReference type="SAM" id="MobiDB-lite"/>
    </source>
</evidence>
<keyword evidence="2" id="KW-0472">Membrane</keyword>
<feature type="compositionally biased region" description="Basic and acidic residues" evidence="1">
    <location>
        <begin position="218"/>
        <end position="237"/>
    </location>
</feature>
<comment type="caution">
    <text evidence="3">The sequence shown here is derived from an EMBL/GenBank/DDBJ whole genome shotgun (WGS) entry which is preliminary data.</text>
</comment>
<feature type="region of interest" description="Disordered" evidence="1">
    <location>
        <begin position="159"/>
        <end position="401"/>
    </location>
</feature>
<evidence type="ECO:0000313" key="3">
    <source>
        <dbReference type="EMBL" id="KAL3097118.1"/>
    </source>
</evidence>
<feature type="region of interest" description="Disordered" evidence="1">
    <location>
        <begin position="93"/>
        <end position="135"/>
    </location>
</feature>
<reference evidence="3 4" key="1">
    <citation type="submission" date="2024-10" db="EMBL/GenBank/DDBJ databases">
        <authorList>
            <person name="Kim D."/>
        </authorList>
    </citation>
    <scope>NUCLEOTIDE SEQUENCE [LARGE SCALE GENOMIC DNA]</scope>
    <source>
        <strain evidence="3">Taebaek</strain>
    </source>
</reference>
<gene>
    <name evidence="3" type="ORF">niasHS_002834</name>
</gene>
<feature type="transmembrane region" description="Helical" evidence="2">
    <location>
        <begin position="20"/>
        <end position="44"/>
    </location>
</feature>